<dbReference type="eggNOG" id="KOG2009">
    <property type="taxonomic scope" value="Eukaryota"/>
</dbReference>
<dbReference type="EMBL" id="AGSI01000006">
    <property type="protein sequence ID" value="EIE23942.1"/>
    <property type="molecule type" value="Genomic_DNA"/>
</dbReference>
<sequence length="518" mass="55003">MLRGRGLPLRHFQQQKLCQPQQKPQGLLHPVPLRQMFLAHPRNPQQLHSDGSLWAMTFLAHWGQSPLLLGKPKGKQAAAPEEEAGPSSPAAAERSSRAVPAAVGVEDRTLVILPDQQRQDADGEAAAPAGKGRKGRARKAVAATAPLDVSTMSLKSIIKCAYAKERARLDEEKRKKEEEEKLTQEAGGSQVPVAAAAPVAASPQPSAAGLAPRVEVVDGRMRIVEQSLSIQAQPEAAGRLITVEDNPKLNNLTYARRMNNERWSAEDTELFYKALRLFGTDFTLIERMFPGRQRKALKNKLQREYRADFARVDSALSGGGAASQESLKEVVALLKQHTEDQENTGVVDGSGEEQRPDLTAALLGRSQADDAEAAEADAGAENDDVLALPAPPVQNGGTQRARTKASQRRPKQPATETHPEASAAPGEPASAAAEVAIAAPPVAPQVADGDGPASAPPRRKVLPRVPARGRKRPEASAPAAGDGSNGEEAVAADGSAVIHEARPRLTRQRAAAGASSVE</sequence>
<dbReference type="KEGG" id="csl:COCSUDRAFT_62470"/>
<dbReference type="InterPro" id="IPR039467">
    <property type="entry name" value="TFIIIB_B''_Myb"/>
</dbReference>
<dbReference type="PANTHER" id="PTHR22929">
    <property type="entry name" value="RNA POLYMERASE III TRANSCRIPTION INITIATION FACTOR B"/>
    <property type="match status" value="1"/>
</dbReference>
<dbReference type="InterPro" id="IPR009057">
    <property type="entry name" value="Homeodomain-like_sf"/>
</dbReference>
<dbReference type="GO" id="GO:0070898">
    <property type="term" value="P:RNA polymerase III preinitiation complex assembly"/>
    <property type="evidence" value="ECO:0007669"/>
    <property type="project" value="TreeGrafter"/>
</dbReference>
<keyword evidence="4" id="KW-1185">Reference proteome</keyword>
<dbReference type="AlphaFoldDB" id="I0YZX3"/>
<feature type="region of interest" description="Disordered" evidence="1">
    <location>
        <begin position="113"/>
        <end position="138"/>
    </location>
</feature>
<feature type="compositionally biased region" description="Basic residues" evidence="1">
    <location>
        <begin position="457"/>
        <end position="471"/>
    </location>
</feature>
<feature type="region of interest" description="Disordered" evidence="1">
    <location>
        <begin position="366"/>
        <end position="518"/>
    </location>
</feature>
<feature type="compositionally biased region" description="Acidic residues" evidence="1">
    <location>
        <begin position="369"/>
        <end position="384"/>
    </location>
</feature>
<organism evidence="3 4">
    <name type="scientific">Coccomyxa subellipsoidea (strain C-169)</name>
    <name type="common">Green microalga</name>
    <dbReference type="NCBI Taxonomy" id="574566"/>
    <lineage>
        <taxon>Eukaryota</taxon>
        <taxon>Viridiplantae</taxon>
        <taxon>Chlorophyta</taxon>
        <taxon>core chlorophytes</taxon>
        <taxon>Trebouxiophyceae</taxon>
        <taxon>Trebouxiophyceae incertae sedis</taxon>
        <taxon>Coccomyxaceae</taxon>
        <taxon>Coccomyxa</taxon>
        <taxon>Coccomyxa subellipsoidea</taxon>
    </lineage>
</organism>
<dbReference type="Gene3D" id="1.10.10.60">
    <property type="entry name" value="Homeodomain-like"/>
    <property type="match status" value="1"/>
</dbReference>
<comment type="caution">
    <text evidence="3">The sequence shown here is derived from an EMBL/GenBank/DDBJ whole genome shotgun (WGS) entry which is preliminary data.</text>
</comment>
<gene>
    <name evidence="3" type="ORF">COCSUDRAFT_62470</name>
</gene>
<evidence type="ECO:0000313" key="4">
    <source>
        <dbReference type="Proteomes" id="UP000007264"/>
    </source>
</evidence>
<dbReference type="GeneID" id="17041940"/>
<proteinExistence type="predicted"/>
<feature type="compositionally biased region" description="Low complexity" evidence="1">
    <location>
        <begin position="420"/>
        <end position="447"/>
    </location>
</feature>
<feature type="compositionally biased region" description="Basic residues" evidence="1">
    <location>
        <begin position="401"/>
        <end position="411"/>
    </location>
</feature>
<reference evidence="3 4" key="1">
    <citation type="journal article" date="2012" name="Genome Biol.">
        <title>The genome of the polar eukaryotic microalga coccomyxa subellipsoidea reveals traits of cold adaptation.</title>
        <authorList>
            <person name="Blanc G."/>
            <person name="Agarkova I."/>
            <person name="Grimwood J."/>
            <person name="Kuo A."/>
            <person name="Brueggeman A."/>
            <person name="Dunigan D."/>
            <person name="Gurnon J."/>
            <person name="Ladunga I."/>
            <person name="Lindquist E."/>
            <person name="Lucas S."/>
            <person name="Pangilinan J."/>
            <person name="Proschold T."/>
            <person name="Salamov A."/>
            <person name="Schmutz J."/>
            <person name="Weeks D."/>
            <person name="Yamada T."/>
            <person name="Claverie J.M."/>
            <person name="Grigoriev I."/>
            <person name="Van Etten J."/>
            <person name="Lomsadze A."/>
            <person name="Borodovsky M."/>
        </authorList>
    </citation>
    <scope>NUCLEOTIDE SEQUENCE [LARGE SCALE GENOMIC DNA]</scope>
    <source>
        <strain evidence="3 4">C-169</strain>
    </source>
</reference>
<dbReference type="SUPFAM" id="SSF46689">
    <property type="entry name" value="Homeodomain-like"/>
    <property type="match status" value="1"/>
</dbReference>
<evidence type="ECO:0000256" key="1">
    <source>
        <dbReference type="SAM" id="MobiDB-lite"/>
    </source>
</evidence>
<feature type="domain" description="Myb-like" evidence="2">
    <location>
        <begin position="259"/>
        <end position="307"/>
    </location>
</feature>
<dbReference type="OrthoDB" id="272624at2759"/>
<dbReference type="GO" id="GO:0000126">
    <property type="term" value="C:transcription factor TFIIIB complex"/>
    <property type="evidence" value="ECO:0007669"/>
    <property type="project" value="TreeGrafter"/>
</dbReference>
<feature type="compositionally biased region" description="Low complexity" evidence="1">
    <location>
        <begin position="85"/>
        <end position="100"/>
    </location>
</feature>
<dbReference type="SMART" id="SM00717">
    <property type="entry name" value="SANT"/>
    <property type="match status" value="1"/>
</dbReference>
<feature type="region of interest" description="Disordered" evidence="1">
    <location>
        <begin position="169"/>
        <end position="190"/>
    </location>
</feature>
<feature type="compositionally biased region" description="Basic and acidic residues" evidence="1">
    <location>
        <begin position="169"/>
        <end position="183"/>
    </location>
</feature>
<dbReference type="STRING" id="574566.I0YZX3"/>
<dbReference type="RefSeq" id="XP_005648486.1">
    <property type="nucleotide sequence ID" value="XM_005648429.1"/>
</dbReference>
<evidence type="ECO:0000259" key="2">
    <source>
        <dbReference type="SMART" id="SM00717"/>
    </source>
</evidence>
<dbReference type="Proteomes" id="UP000007264">
    <property type="component" value="Unassembled WGS sequence"/>
</dbReference>
<dbReference type="CDD" id="cd00167">
    <property type="entry name" value="SANT"/>
    <property type="match status" value="1"/>
</dbReference>
<dbReference type="InterPro" id="IPR001005">
    <property type="entry name" value="SANT/Myb"/>
</dbReference>
<dbReference type="PANTHER" id="PTHR22929:SF0">
    <property type="entry name" value="TRANSCRIPTION FACTOR TFIIIB COMPONENT B'' HOMOLOG"/>
    <property type="match status" value="1"/>
</dbReference>
<name>I0YZX3_COCSC</name>
<feature type="region of interest" description="Disordered" evidence="1">
    <location>
        <begin position="70"/>
        <end position="100"/>
    </location>
</feature>
<evidence type="ECO:0000313" key="3">
    <source>
        <dbReference type="EMBL" id="EIE23942.1"/>
    </source>
</evidence>
<dbReference type="Pfam" id="PF15963">
    <property type="entry name" value="Myb_DNA-bind_7"/>
    <property type="match status" value="1"/>
</dbReference>
<dbReference type="GO" id="GO:0001156">
    <property type="term" value="F:TFIIIC-class transcription factor complex binding"/>
    <property type="evidence" value="ECO:0007669"/>
    <property type="project" value="TreeGrafter"/>
</dbReference>
<accession>I0YZX3</accession>
<protein>
    <recommendedName>
        <fullName evidence="2">Myb-like domain-containing protein</fullName>
    </recommendedName>
</protein>